<organism evidence="3 4">
    <name type="scientific">Owenia fusiformis</name>
    <name type="common">Polychaete worm</name>
    <dbReference type="NCBI Taxonomy" id="6347"/>
    <lineage>
        <taxon>Eukaryota</taxon>
        <taxon>Metazoa</taxon>
        <taxon>Spiralia</taxon>
        <taxon>Lophotrochozoa</taxon>
        <taxon>Annelida</taxon>
        <taxon>Polychaeta</taxon>
        <taxon>Sedentaria</taxon>
        <taxon>Canalipalpata</taxon>
        <taxon>Sabellida</taxon>
        <taxon>Oweniida</taxon>
        <taxon>Oweniidae</taxon>
        <taxon>Owenia</taxon>
    </lineage>
</organism>
<feature type="region of interest" description="Disordered" evidence="2">
    <location>
        <begin position="85"/>
        <end position="107"/>
    </location>
</feature>
<reference evidence="3" key="1">
    <citation type="submission" date="2022-03" db="EMBL/GenBank/DDBJ databases">
        <authorList>
            <person name="Martin C."/>
        </authorList>
    </citation>
    <scope>NUCLEOTIDE SEQUENCE</scope>
</reference>
<dbReference type="Gene3D" id="1.20.5.340">
    <property type="match status" value="1"/>
</dbReference>
<evidence type="ECO:0000256" key="1">
    <source>
        <dbReference type="SAM" id="Coils"/>
    </source>
</evidence>
<evidence type="ECO:0000256" key="2">
    <source>
        <dbReference type="SAM" id="MobiDB-lite"/>
    </source>
</evidence>
<dbReference type="Proteomes" id="UP000749559">
    <property type="component" value="Unassembled WGS sequence"/>
</dbReference>
<keyword evidence="4" id="KW-1185">Reference proteome</keyword>
<proteinExistence type="predicted"/>
<feature type="region of interest" description="Disordered" evidence="2">
    <location>
        <begin position="22"/>
        <end position="47"/>
    </location>
</feature>
<keyword evidence="1" id="KW-0175">Coiled coil</keyword>
<sequence>MDVNSVECEPTPPQAVSMATITLGSNGNHSDENHDAYRDIPPVNNDDVDLSITQRKKKSKGLYSASSTASKVYGTVHSEEIVKMSDSDVSAPPPSSSQTIQTPTGNRFVTTSGGNEVGEDDEVCPEFQPHAWKKGMCNICFKSQEEHEGKIPDISKMRITSGGGGSLEKRLEIAMKRIKDLEAELREVNGQYAQLQIDFKELDEDCMSKEEELKRAEEESTDIVKVLREKAERLDDENHYLKKRIEDLQPKSIKSIGRGKWK</sequence>
<accession>A0A8J1UC94</accession>
<gene>
    <name evidence="3" type="ORF">OFUS_LOCUS1617</name>
</gene>
<dbReference type="EMBL" id="CAIIXF020000001">
    <property type="protein sequence ID" value="CAH1774097.1"/>
    <property type="molecule type" value="Genomic_DNA"/>
</dbReference>
<feature type="coiled-coil region" evidence="1">
    <location>
        <begin position="164"/>
        <end position="244"/>
    </location>
</feature>
<feature type="compositionally biased region" description="Basic and acidic residues" evidence="2">
    <location>
        <begin position="29"/>
        <end position="38"/>
    </location>
</feature>
<evidence type="ECO:0000313" key="3">
    <source>
        <dbReference type="EMBL" id="CAH1774097.1"/>
    </source>
</evidence>
<name>A0A8J1UC94_OWEFU</name>
<dbReference type="AlphaFoldDB" id="A0A8J1UC94"/>
<evidence type="ECO:0000313" key="4">
    <source>
        <dbReference type="Proteomes" id="UP000749559"/>
    </source>
</evidence>
<comment type="caution">
    <text evidence="3">The sequence shown here is derived from an EMBL/GenBank/DDBJ whole genome shotgun (WGS) entry which is preliminary data.</text>
</comment>
<protein>
    <submittedName>
        <fullName evidence="3">Uncharacterized protein</fullName>
    </submittedName>
</protein>